<name>A0A6C0K2M8_9ZZZZ</name>
<dbReference type="AlphaFoldDB" id="A0A6C0K2M8"/>
<protein>
    <submittedName>
        <fullName evidence="1">Uncharacterized protein</fullName>
    </submittedName>
</protein>
<dbReference type="EMBL" id="MN740798">
    <property type="protein sequence ID" value="QHU12315.1"/>
    <property type="molecule type" value="Genomic_DNA"/>
</dbReference>
<reference evidence="1" key="1">
    <citation type="journal article" date="2020" name="Nature">
        <title>Giant virus diversity and host interactions through global metagenomics.</title>
        <authorList>
            <person name="Schulz F."/>
            <person name="Roux S."/>
            <person name="Paez-Espino D."/>
            <person name="Jungbluth S."/>
            <person name="Walsh D.A."/>
            <person name="Denef V.J."/>
            <person name="McMahon K.D."/>
            <person name="Konstantinidis K.T."/>
            <person name="Eloe-Fadrosh E.A."/>
            <person name="Kyrpides N.C."/>
            <person name="Woyke T."/>
        </authorList>
    </citation>
    <scope>NUCLEOTIDE SEQUENCE</scope>
    <source>
        <strain evidence="1">GVMAG-S-1101171-110</strain>
    </source>
</reference>
<proteinExistence type="predicted"/>
<sequence length="85" mass="10081">MKELITIAKRYITLDDLTSLIDLFEAIKDTNIDWQYLFKECYIHACLKKKAVIVEWLTTMYEAFDTVSKIGLRHVFPYGRYLLAK</sequence>
<organism evidence="1">
    <name type="scientific">viral metagenome</name>
    <dbReference type="NCBI Taxonomy" id="1070528"/>
    <lineage>
        <taxon>unclassified sequences</taxon>
        <taxon>metagenomes</taxon>
        <taxon>organismal metagenomes</taxon>
    </lineage>
</organism>
<accession>A0A6C0K2M8</accession>
<evidence type="ECO:0000313" key="1">
    <source>
        <dbReference type="EMBL" id="QHU12315.1"/>
    </source>
</evidence>